<comment type="caution">
    <text evidence="4">The sequence shown here is derived from an EMBL/GenBank/DDBJ whole genome shotgun (WGS) entry which is preliminary data.</text>
</comment>
<keyword evidence="2" id="KW-0812">Transmembrane</keyword>
<evidence type="ECO:0000256" key="1">
    <source>
        <dbReference type="SAM" id="MobiDB-lite"/>
    </source>
</evidence>
<feature type="compositionally biased region" description="Acidic residues" evidence="1">
    <location>
        <begin position="346"/>
        <end position="362"/>
    </location>
</feature>
<dbReference type="EMBL" id="JARBHA010000004">
    <property type="protein sequence ID" value="KAJ9702199.1"/>
    <property type="molecule type" value="Genomic_DNA"/>
</dbReference>
<protein>
    <recommendedName>
        <fullName evidence="3">PGG domain-containing protein</fullName>
    </recommendedName>
</protein>
<accession>A0AA39A7K6</accession>
<feature type="region of interest" description="Disordered" evidence="1">
    <location>
        <begin position="230"/>
        <end position="251"/>
    </location>
</feature>
<dbReference type="GO" id="GO:0016020">
    <property type="term" value="C:membrane"/>
    <property type="evidence" value="ECO:0007669"/>
    <property type="project" value="TreeGrafter"/>
</dbReference>
<keyword evidence="5" id="KW-1185">Reference proteome</keyword>
<dbReference type="InterPro" id="IPR026961">
    <property type="entry name" value="PGG_dom"/>
</dbReference>
<dbReference type="SMART" id="SM00248">
    <property type="entry name" value="ANK"/>
    <property type="match status" value="5"/>
</dbReference>
<dbReference type="Pfam" id="PF13962">
    <property type="entry name" value="PGG"/>
    <property type="match status" value="1"/>
</dbReference>
<dbReference type="PANTHER" id="PTHR24177">
    <property type="entry name" value="CASKIN"/>
    <property type="match status" value="1"/>
</dbReference>
<proteinExistence type="predicted"/>
<feature type="transmembrane region" description="Helical" evidence="2">
    <location>
        <begin position="608"/>
        <end position="633"/>
    </location>
</feature>
<feature type="transmembrane region" description="Helical" evidence="2">
    <location>
        <begin position="645"/>
        <end position="665"/>
    </location>
</feature>
<dbReference type="AlphaFoldDB" id="A0AA39A7K6"/>
<gene>
    <name evidence="4" type="ORF">PVL29_004103</name>
</gene>
<feature type="region of interest" description="Disordered" evidence="1">
    <location>
        <begin position="291"/>
        <end position="367"/>
    </location>
</feature>
<feature type="transmembrane region" description="Helical" evidence="2">
    <location>
        <begin position="559"/>
        <end position="588"/>
    </location>
</feature>
<evidence type="ECO:0000259" key="3">
    <source>
        <dbReference type="Pfam" id="PF13962"/>
    </source>
</evidence>
<feature type="compositionally biased region" description="Basic and acidic residues" evidence="1">
    <location>
        <begin position="307"/>
        <end position="316"/>
    </location>
</feature>
<dbReference type="Pfam" id="PF12796">
    <property type="entry name" value="Ank_2"/>
    <property type="match status" value="1"/>
</dbReference>
<dbReference type="Gene3D" id="1.25.40.20">
    <property type="entry name" value="Ankyrin repeat-containing domain"/>
    <property type="match status" value="2"/>
</dbReference>
<evidence type="ECO:0000313" key="4">
    <source>
        <dbReference type="EMBL" id="KAJ9702199.1"/>
    </source>
</evidence>
<dbReference type="InterPro" id="IPR002110">
    <property type="entry name" value="Ankyrin_rpt"/>
</dbReference>
<feature type="transmembrane region" description="Helical" evidence="2">
    <location>
        <begin position="530"/>
        <end position="547"/>
    </location>
</feature>
<sequence>MAIIKDEDALNRYLYHAIMEGDEAEVIKLCGKTAEGPLHKMTIHKDTVIHVACDAKRSDLVLKLLEVLPKDHDPRLLTVKNDVENTILHEAATDSCLLPAAEEMLRRAPELLTKRNVYGEIPLFCAARNGEKKMFKFLVGEVEKRGPKEEEYLKGIFQRKDATTILHITILAEHYDLGKLIATKHGYISNLKDEDGMTALQLLACDSSAFKVGREYGFLKHFMSSCLSRKKEEDKTSQEDDEESQAKVLSNSAKPRWRWPMLEGVRKRRAKYESACDLAKLLIQKDTSWKTTEAGEVQSKPKPHKYRKEEKEDRGASKLLTPSLDDQTKKASKSSSTEKNGHEVEVEQEEAEEEEEEEEEKGDDYQEIYKDPITTGETPLFLATMCGNIEIVEEILNVHPQALEHINKKGRNILHVAIKYSQKEIFELVMKKEILARRLITRTDKFGNTILHMAARKKKKSYLAENIQSPALQLRKELLLFERVRAISPPYATKHLNKKKQTPEELFATTYARLHTYGKEWIQRTSENCTIVAVLIATVAFAAAYTIPGGSNEETGRPILISESLFVVFTLTDVLSLTFALTSVVTFLSILTSSFPIQAFRQSLPQKLMVGLTLLILSVTMMMVAFGATIILMVNSKEKWKRIGLYFAAFFPVTIFAISYSSLYLSLLSTVPHLLKIVWKACPRYDCAPLPSWVPKLLRPKSSAWTSKPQTTGSHQV</sequence>
<organism evidence="4 5">
    <name type="scientific">Vitis rotundifolia</name>
    <name type="common">Muscadine grape</name>
    <dbReference type="NCBI Taxonomy" id="103349"/>
    <lineage>
        <taxon>Eukaryota</taxon>
        <taxon>Viridiplantae</taxon>
        <taxon>Streptophyta</taxon>
        <taxon>Embryophyta</taxon>
        <taxon>Tracheophyta</taxon>
        <taxon>Spermatophyta</taxon>
        <taxon>Magnoliopsida</taxon>
        <taxon>eudicotyledons</taxon>
        <taxon>Gunneridae</taxon>
        <taxon>Pentapetalae</taxon>
        <taxon>rosids</taxon>
        <taxon>Vitales</taxon>
        <taxon>Vitaceae</taxon>
        <taxon>Viteae</taxon>
        <taxon>Vitis</taxon>
    </lineage>
</organism>
<dbReference type="PANTHER" id="PTHR24177:SF314">
    <property type="entry name" value="PROTEIN ACCELERATED CELL DEATH 6-LIKE ISOFORM X1"/>
    <property type="match status" value="1"/>
</dbReference>
<reference evidence="4 5" key="1">
    <citation type="journal article" date="2023" name="BMC Biotechnol.">
        <title>Vitis rotundifolia cv Carlos genome sequencing.</title>
        <authorList>
            <person name="Huff M."/>
            <person name="Hulse-Kemp A."/>
            <person name="Scheffler B."/>
            <person name="Youngblood R."/>
            <person name="Simpson S."/>
            <person name="Babiker E."/>
            <person name="Staton M."/>
        </authorList>
    </citation>
    <scope>NUCLEOTIDE SEQUENCE [LARGE SCALE GENOMIC DNA]</scope>
    <source>
        <tissue evidence="4">Leaf</tissue>
    </source>
</reference>
<evidence type="ECO:0000313" key="5">
    <source>
        <dbReference type="Proteomes" id="UP001168098"/>
    </source>
</evidence>
<dbReference type="InterPro" id="IPR036770">
    <property type="entry name" value="Ankyrin_rpt-contain_sf"/>
</dbReference>
<dbReference type="SUPFAM" id="SSF48403">
    <property type="entry name" value="Ankyrin repeat"/>
    <property type="match status" value="2"/>
</dbReference>
<keyword evidence="2" id="KW-0472">Membrane</keyword>
<keyword evidence="2" id="KW-1133">Transmembrane helix</keyword>
<feature type="domain" description="PGG" evidence="3">
    <location>
        <begin position="519"/>
        <end position="632"/>
    </location>
</feature>
<evidence type="ECO:0000256" key="2">
    <source>
        <dbReference type="SAM" id="Phobius"/>
    </source>
</evidence>
<name>A0AA39A7K6_VITRO</name>
<dbReference type="Proteomes" id="UP001168098">
    <property type="component" value="Unassembled WGS sequence"/>
</dbReference>